<keyword evidence="6" id="KW-0653">Protein transport</keyword>
<proteinExistence type="inferred from homology"/>
<dbReference type="GO" id="GO:0000139">
    <property type="term" value="C:Golgi membrane"/>
    <property type="evidence" value="ECO:0007669"/>
    <property type="project" value="UniProtKB-SubCell"/>
</dbReference>
<dbReference type="Pfam" id="PF12932">
    <property type="entry name" value="Sec16"/>
    <property type="match status" value="1"/>
</dbReference>
<dbReference type="Pfam" id="PF12931">
    <property type="entry name" value="TPR_Sec16"/>
    <property type="match status" value="1"/>
</dbReference>
<gene>
    <name evidence="10" type="ORF">EJD97_010040</name>
</gene>
<dbReference type="GO" id="GO:0070971">
    <property type="term" value="C:endoplasmic reticulum exit site"/>
    <property type="evidence" value="ECO:0007669"/>
    <property type="project" value="TreeGrafter"/>
</dbReference>
<feature type="region of interest" description="Disordered" evidence="7">
    <location>
        <begin position="424"/>
        <end position="451"/>
    </location>
</feature>
<dbReference type="PANTHER" id="PTHR13402">
    <property type="entry name" value="RGPR-RELATED"/>
    <property type="match status" value="1"/>
</dbReference>
<dbReference type="InterPro" id="IPR024340">
    <property type="entry name" value="Sec16_CCD"/>
</dbReference>
<evidence type="ECO:0000256" key="2">
    <source>
        <dbReference type="ARBA" id="ARBA00005927"/>
    </source>
</evidence>
<dbReference type="GO" id="GO:0070973">
    <property type="term" value="P:protein localization to endoplasmic reticulum exit site"/>
    <property type="evidence" value="ECO:0007669"/>
    <property type="project" value="TreeGrafter"/>
</dbReference>
<evidence type="ECO:0000256" key="5">
    <source>
        <dbReference type="ARBA" id="ARBA00022892"/>
    </source>
</evidence>
<dbReference type="GO" id="GO:0016192">
    <property type="term" value="P:vesicle-mediated transport"/>
    <property type="evidence" value="ECO:0007669"/>
    <property type="project" value="UniProtKB-KW"/>
</dbReference>
<dbReference type="GO" id="GO:0012507">
    <property type="term" value="C:ER to Golgi transport vesicle membrane"/>
    <property type="evidence" value="ECO:0007669"/>
    <property type="project" value="TreeGrafter"/>
</dbReference>
<dbReference type="InterPro" id="IPR024298">
    <property type="entry name" value="Sec16_Sec23-bd"/>
</dbReference>
<dbReference type="GO" id="GO:0015031">
    <property type="term" value="P:protein transport"/>
    <property type="evidence" value="ECO:0007669"/>
    <property type="project" value="UniProtKB-KW"/>
</dbReference>
<evidence type="ECO:0000259" key="8">
    <source>
        <dbReference type="Pfam" id="PF12931"/>
    </source>
</evidence>
<keyword evidence="3 6" id="KW-0813">Transport</keyword>
<dbReference type="EMBL" id="RXGB01002584">
    <property type="protein sequence ID" value="TMW94591.1"/>
    <property type="molecule type" value="Genomic_DNA"/>
</dbReference>
<feature type="compositionally biased region" description="Polar residues" evidence="7">
    <location>
        <begin position="1448"/>
        <end position="1468"/>
    </location>
</feature>
<keyword evidence="4 6" id="KW-0256">Endoplasmic reticulum</keyword>
<dbReference type="GO" id="GO:0007030">
    <property type="term" value="P:Golgi organization"/>
    <property type="evidence" value="ECO:0007669"/>
    <property type="project" value="TreeGrafter"/>
</dbReference>
<feature type="domain" description="Sec16 central conserved" evidence="9">
    <location>
        <begin position="614"/>
        <end position="736"/>
    </location>
</feature>
<feature type="compositionally biased region" description="Low complexity" evidence="7">
    <location>
        <begin position="1111"/>
        <end position="1121"/>
    </location>
</feature>
<keyword evidence="5 6" id="KW-0931">ER-Golgi transport</keyword>
<protein>
    <recommendedName>
        <fullName evidence="6">Protein transport protein sec16</fullName>
    </recommendedName>
</protein>
<evidence type="ECO:0000256" key="1">
    <source>
        <dbReference type="ARBA" id="ARBA00004240"/>
    </source>
</evidence>
<feature type="region of interest" description="Disordered" evidence="7">
    <location>
        <begin position="100"/>
        <end position="129"/>
    </location>
</feature>
<sequence>MASNPPFLVEDQTDEDFFDKLVNDDDDDVGFNVTTSSTGLGAGASASASSVYVDGNESDEVKAFADLSISDDVDSGVDTGKKEREKVDKGVDSIAKPDLVAEGNRENSSGSLVSLTSGMSDGLPESSNGNLETEVIDCKTENQTSGSSNSGVKEVGWGAFHADPVTNDASGFGSYMDFFSELGDNNGDATGNVGENVNKASTVLPAEQVHDTKQVHETAHLENSSSLTQSQDSYVHDATAEQVADGQDLNSTQYWENLYPGWKYDTSTGQWYQVDSYESGANVQGSTDSNLVSDRSVSDGTSEVSYLQKTAQSVSGNAAESGTTESVTNWNQVSQVNDATQNLANWNQAMQASDNRGTVIDWNQATLASDAGVLTTDWNQASQLNNGYPSHMVFDPQYPGWYYDTIALEWRSLESYTSSVQSTVQGESQLDQNGLASVQTSSHNSDQRNYGAYGHNDNSRFQEFSSGGGDYNWSGSFGNYNQNQHSSNISQNENVAKSNTVSEYRGNQQLENNYNHNFSASSHLNRQINNHYEGTVPYNANTTRSQNDQRFFSGGGSGQQFSQPTLQQYEQNHSSSDYYGTQTTANYSQQAFQSSQQFAHAPTAGKSSAGRPPHALVSFGFGGKLIVMKDQSSFGNSSFGSQNPVGGSISVLSLMDVVSERVDSSSVVMGSCDYTRALCQQSFPGPLVGGSPSIKELNKWIDERIANSEPRDLDYRKGEVLRLLLSLLKIACQYYGKLRSPFGTDAVLKESDVPETAIAKLFASVKRNGVQANQYGSLAQCLQQLPSEGQMQATAAEVQSLLVSGRKKEALQCAQEGQLWGPALILAAQLGDQFYGETVKQMALRQLVAGSPLRTLCLLIAGQPADVFSLDSRAHSGMPVVNAVQQPAQFGANIMLDDWEENLAVITANRTKDDELVLIHLGDCLWKERSDIVAAHICYLVAEANFEQYSDTARLCLVGADHLKFPRTYASPEAIQRTEIYEYSKVLGNSQFILPPFQPYKLVYAHMLAEVGRISDALKYCQALSKSLKTGRTPETETLRQLVSSLEERIKTHQQGGFSTNLAPAKLVGKLLNLFDSTAHRVVGGLPPPMPTNGSSQGSEHHHQFAGPRVSSSQSTMAMSSLIPSSSVERISEWAGDSGRMTMHNRSVSEPDIGRTPRQVDSSKEARSSNTGSDASGAGGTSRFRRFSFGSQLLQRTVGLVLKPRQGRQAKLGDSNKFYYDENLKRWVEEGAALPDAEPPLAPPPTAAAFQNGAPDYNVKSVLKSESSICNNGFPEMKSPTSAADGAGIPPLPPTSNQFSARGRMGVRSRYVDTFNKGGGNPTNLFQSPSVPSIKPATAGNAKFFVPAPMSPVEETGNSTSNEQETSSNSESDSVSAVNGPIHFPAPTSSAAPMQRFASMDNLSNKGAVASSLSANSRRTASWSGSLPDAFSPNRSEIKPPGSRLSMPPSSFMPSDANSMHSSTNGGSFSDDLQEVDL</sequence>
<evidence type="ECO:0000256" key="3">
    <source>
        <dbReference type="ARBA" id="ARBA00022448"/>
    </source>
</evidence>
<comment type="caution">
    <text evidence="10">The sequence shown here is derived from an EMBL/GenBank/DDBJ whole genome shotgun (WGS) entry which is preliminary data.</text>
</comment>
<keyword evidence="6" id="KW-0472">Membrane</keyword>
<evidence type="ECO:0000259" key="9">
    <source>
        <dbReference type="Pfam" id="PF12932"/>
    </source>
</evidence>
<keyword evidence="6" id="KW-0333">Golgi apparatus</keyword>
<name>A0A6N2BNN3_SOLCI</name>
<organism evidence="10">
    <name type="scientific">Solanum chilense</name>
    <name type="common">Tomato</name>
    <name type="synonym">Lycopersicon chilense</name>
    <dbReference type="NCBI Taxonomy" id="4083"/>
    <lineage>
        <taxon>Eukaryota</taxon>
        <taxon>Viridiplantae</taxon>
        <taxon>Streptophyta</taxon>
        <taxon>Embryophyta</taxon>
        <taxon>Tracheophyta</taxon>
        <taxon>Spermatophyta</taxon>
        <taxon>Magnoliopsida</taxon>
        <taxon>eudicotyledons</taxon>
        <taxon>Gunneridae</taxon>
        <taxon>Pentapetalae</taxon>
        <taxon>asterids</taxon>
        <taxon>lamiids</taxon>
        <taxon>Solanales</taxon>
        <taxon>Solanaceae</taxon>
        <taxon>Solanoideae</taxon>
        <taxon>Solaneae</taxon>
        <taxon>Solanum</taxon>
        <taxon>Solanum subgen. Lycopersicon</taxon>
    </lineage>
</organism>
<feature type="region of interest" description="Disordered" evidence="7">
    <location>
        <begin position="1280"/>
        <end position="1301"/>
    </location>
</feature>
<feature type="region of interest" description="Disordered" evidence="7">
    <location>
        <begin position="1348"/>
        <end position="1390"/>
    </location>
</feature>
<feature type="domain" description="Sec16 Sec23-binding" evidence="8">
    <location>
        <begin position="798"/>
        <end position="1076"/>
    </location>
</feature>
<evidence type="ECO:0000256" key="6">
    <source>
        <dbReference type="RuleBase" id="RU364101"/>
    </source>
</evidence>
<feature type="compositionally biased region" description="Polar residues" evidence="7">
    <location>
        <begin position="424"/>
        <end position="448"/>
    </location>
</feature>
<feature type="region of interest" description="Disordered" evidence="7">
    <location>
        <begin position="1136"/>
        <end position="1182"/>
    </location>
</feature>
<feature type="compositionally biased region" description="Low complexity" evidence="7">
    <location>
        <begin position="1354"/>
        <end position="1376"/>
    </location>
</feature>
<comment type="similarity">
    <text evidence="2 6">Belongs to the SEC16 family.</text>
</comment>
<feature type="compositionally biased region" description="Polar residues" evidence="7">
    <location>
        <begin position="1415"/>
        <end position="1425"/>
    </location>
</feature>
<evidence type="ECO:0000313" key="10">
    <source>
        <dbReference type="EMBL" id="TMW94591.1"/>
    </source>
</evidence>
<feature type="compositionally biased region" description="Polar residues" evidence="7">
    <location>
        <begin position="106"/>
        <end position="129"/>
    </location>
</feature>
<dbReference type="CDD" id="cd09233">
    <property type="entry name" value="ACE1-Sec16-like"/>
    <property type="match status" value="1"/>
</dbReference>
<accession>A0A6N2BNN3</accession>
<dbReference type="Gene3D" id="1.25.40.1030">
    <property type="match status" value="1"/>
</dbReference>
<evidence type="ECO:0000256" key="4">
    <source>
        <dbReference type="ARBA" id="ARBA00022824"/>
    </source>
</evidence>
<feature type="region of interest" description="Disordered" evidence="7">
    <location>
        <begin position="1083"/>
        <end position="1124"/>
    </location>
</feature>
<comment type="subcellular location">
    <subcellularLocation>
        <location evidence="1">Endoplasmic reticulum</location>
    </subcellularLocation>
    <subcellularLocation>
        <location evidence="6">Golgi apparatus membrane</location>
    </subcellularLocation>
</comment>
<reference evidence="10" key="1">
    <citation type="submission" date="2019-05" db="EMBL/GenBank/DDBJ databases">
        <title>The de novo reference genome and transcriptome assemblies of the wild tomato species Solanum chilense.</title>
        <authorList>
            <person name="Stam R."/>
            <person name="Nosenko T."/>
            <person name="Hoerger A.C."/>
            <person name="Stephan W."/>
            <person name="Seidel M.A."/>
            <person name="Kuhn J.M.M."/>
            <person name="Haberer G."/>
            <person name="Tellier A."/>
        </authorList>
    </citation>
    <scope>NUCLEOTIDE SEQUENCE</scope>
    <source>
        <tissue evidence="10">Mature leaves</tissue>
    </source>
</reference>
<evidence type="ECO:0000256" key="7">
    <source>
        <dbReference type="SAM" id="MobiDB-lite"/>
    </source>
</evidence>
<feature type="region of interest" description="Disordered" evidence="7">
    <location>
        <begin position="1415"/>
        <end position="1478"/>
    </location>
</feature>
<dbReference type="PANTHER" id="PTHR13402:SF6">
    <property type="entry name" value="SECRETORY 16, ISOFORM I"/>
    <property type="match status" value="1"/>
</dbReference>